<feature type="compositionally biased region" description="Polar residues" evidence="1">
    <location>
        <begin position="1"/>
        <end position="22"/>
    </location>
</feature>
<evidence type="ECO:0000256" key="1">
    <source>
        <dbReference type="SAM" id="MobiDB-lite"/>
    </source>
</evidence>
<gene>
    <name evidence="2" type="ORF">COCVIDRAFT_104161</name>
</gene>
<dbReference type="GeneID" id="26248669"/>
<keyword evidence="3" id="KW-1185">Reference proteome</keyword>
<dbReference type="HOGENOM" id="CLU_2359401_0_0_1"/>
<feature type="region of interest" description="Disordered" evidence="1">
    <location>
        <begin position="1"/>
        <end position="67"/>
    </location>
</feature>
<accession>W7EE23</accession>
<dbReference type="EMBL" id="KI968755">
    <property type="protein sequence ID" value="EUN25194.1"/>
    <property type="molecule type" value="Genomic_DNA"/>
</dbReference>
<sequence>MATSTSQASPTVVSQTTASTLVPSDAPAINAQPVELDASASVTPEEVRRRRGSEIRGGSEKRDEIVAQRKRDPGVIVDVPGGLTAEEVEAVGKVVR</sequence>
<dbReference type="Proteomes" id="UP000054337">
    <property type="component" value="Unassembled WGS sequence"/>
</dbReference>
<evidence type="ECO:0000313" key="3">
    <source>
        <dbReference type="Proteomes" id="UP000054337"/>
    </source>
</evidence>
<organism evidence="2 3">
    <name type="scientific">Bipolaris victoriae (strain FI3)</name>
    <name type="common">Victoria blight of oats agent</name>
    <name type="synonym">Cochliobolus victoriae</name>
    <dbReference type="NCBI Taxonomy" id="930091"/>
    <lineage>
        <taxon>Eukaryota</taxon>
        <taxon>Fungi</taxon>
        <taxon>Dikarya</taxon>
        <taxon>Ascomycota</taxon>
        <taxon>Pezizomycotina</taxon>
        <taxon>Dothideomycetes</taxon>
        <taxon>Pleosporomycetidae</taxon>
        <taxon>Pleosporales</taxon>
        <taxon>Pleosporineae</taxon>
        <taxon>Pleosporaceae</taxon>
        <taxon>Bipolaris</taxon>
    </lineage>
</organism>
<reference evidence="2 3" key="1">
    <citation type="journal article" date="2013" name="PLoS Genet.">
        <title>Comparative genome structure, secondary metabolite, and effector coding capacity across Cochliobolus pathogens.</title>
        <authorList>
            <person name="Condon B.J."/>
            <person name="Leng Y."/>
            <person name="Wu D."/>
            <person name="Bushley K.E."/>
            <person name="Ohm R.A."/>
            <person name="Otillar R."/>
            <person name="Martin J."/>
            <person name="Schackwitz W."/>
            <person name="Grimwood J."/>
            <person name="MohdZainudin N."/>
            <person name="Xue C."/>
            <person name="Wang R."/>
            <person name="Manning V.A."/>
            <person name="Dhillon B."/>
            <person name="Tu Z.J."/>
            <person name="Steffenson B.J."/>
            <person name="Salamov A."/>
            <person name="Sun H."/>
            <person name="Lowry S."/>
            <person name="LaButti K."/>
            <person name="Han J."/>
            <person name="Copeland A."/>
            <person name="Lindquist E."/>
            <person name="Barry K."/>
            <person name="Schmutz J."/>
            <person name="Baker S.E."/>
            <person name="Ciuffetti L.M."/>
            <person name="Grigoriev I.V."/>
            <person name="Zhong S."/>
            <person name="Turgeon B.G."/>
        </authorList>
    </citation>
    <scope>NUCLEOTIDE SEQUENCE [LARGE SCALE GENOMIC DNA]</scope>
    <source>
        <strain evidence="2 3">FI3</strain>
    </source>
</reference>
<protein>
    <submittedName>
        <fullName evidence="2">Uncharacterized protein</fullName>
    </submittedName>
</protein>
<evidence type="ECO:0000313" key="2">
    <source>
        <dbReference type="EMBL" id="EUN25194.1"/>
    </source>
</evidence>
<proteinExistence type="predicted"/>
<feature type="compositionally biased region" description="Basic and acidic residues" evidence="1">
    <location>
        <begin position="45"/>
        <end position="67"/>
    </location>
</feature>
<name>W7EE23_BIPV3</name>
<dbReference type="AlphaFoldDB" id="W7EE23"/>
<dbReference type="RefSeq" id="XP_014554775.1">
    <property type="nucleotide sequence ID" value="XM_014699289.1"/>
</dbReference>